<evidence type="ECO:0000256" key="2">
    <source>
        <dbReference type="SAM" id="MobiDB-lite"/>
    </source>
</evidence>
<name>A0AAE8SWS6_9PEZI</name>
<protein>
    <submittedName>
        <fullName evidence="5">Related to DNA damage response protein</fullName>
    </submittedName>
</protein>
<dbReference type="Gene3D" id="3.10.120.10">
    <property type="entry name" value="Cytochrome b5-like heme/steroid binding domain"/>
    <property type="match status" value="1"/>
</dbReference>
<feature type="compositionally biased region" description="Basic and acidic residues" evidence="2">
    <location>
        <begin position="267"/>
        <end position="276"/>
    </location>
</feature>
<keyword evidence="3" id="KW-0812">Transmembrane</keyword>
<accession>A0AAE8SWS6</accession>
<dbReference type="PANTHER" id="PTHR10281:SF76">
    <property type="entry name" value="CALCUTTA CUP-RELATED"/>
    <property type="match status" value="1"/>
</dbReference>
<reference evidence="5" key="1">
    <citation type="submission" date="2018-03" db="EMBL/GenBank/DDBJ databases">
        <authorList>
            <person name="Guldener U."/>
        </authorList>
    </citation>
    <scope>NUCLEOTIDE SEQUENCE</scope>
</reference>
<gene>
    <name evidence="5" type="ORF">DNG_05984</name>
</gene>
<comment type="similarity">
    <text evidence="1">Belongs to the cytochrome b5 family. MAPR subfamily.</text>
</comment>
<evidence type="ECO:0000313" key="5">
    <source>
        <dbReference type="EMBL" id="SPO03302.1"/>
    </source>
</evidence>
<dbReference type="GO" id="GO:0012505">
    <property type="term" value="C:endomembrane system"/>
    <property type="evidence" value="ECO:0007669"/>
    <property type="project" value="TreeGrafter"/>
</dbReference>
<dbReference type="Proteomes" id="UP001187682">
    <property type="component" value="Unassembled WGS sequence"/>
</dbReference>
<dbReference type="InterPro" id="IPR050577">
    <property type="entry name" value="MAPR/NEUFC/NENF-like"/>
</dbReference>
<dbReference type="GO" id="GO:0016020">
    <property type="term" value="C:membrane"/>
    <property type="evidence" value="ECO:0007669"/>
    <property type="project" value="TreeGrafter"/>
</dbReference>
<dbReference type="EMBL" id="ONZQ02000008">
    <property type="protein sequence ID" value="SPO03302.1"/>
    <property type="molecule type" value="Genomic_DNA"/>
</dbReference>
<dbReference type="PANTHER" id="PTHR10281">
    <property type="entry name" value="MEMBRANE-ASSOCIATED PROGESTERONE RECEPTOR COMPONENT-RELATED"/>
    <property type="match status" value="1"/>
</dbReference>
<evidence type="ECO:0000259" key="4">
    <source>
        <dbReference type="SMART" id="SM01117"/>
    </source>
</evidence>
<proteinExistence type="inferred from homology"/>
<keyword evidence="3" id="KW-1133">Transmembrane helix</keyword>
<keyword evidence="3" id="KW-0472">Membrane</keyword>
<feature type="region of interest" description="Disordered" evidence="2">
    <location>
        <begin position="1"/>
        <end position="47"/>
    </location>
</feature>
<dbReference type="InterPro" id="IPR036400">
    <property type="entry name" value="Cyt_B5-like_heme/steroid_sf"/>
</dbReference>
<feature type="transmembrane region" description="Helical" evidence="3">
    <location>
        <begin position="62"/>
        <end position="81"/>
    </location>
</feature>
<keyword evidence="6" id="KW-1185">Reference proteome</keyword>
<dbReference type="InterPro" id="IPR001199">
    <property type="entry name" value="Cyt_B5-like_heme/steroid-bd"/>
</dbReference>
<feature type="domain" description="Cytochrome b5 heme-binding" evidence="4">
    <location>
        <begin position="112"/>
        <end position="194"/>
    </location>
</feature>
<comment type="caution">
    <text evidence="5">The sequence shown here is derived from an EMBL/GenBank/DDBJ whole genome shotgun (WGS) entry which is preliminary data.</text>
</comment>
<organism evidence="5 6">
    <name type="scientific">Cephalotrichum gorgonifer</name>
    <dbReference type="NCBI Taxonomy" id="2041049"/>
    <lineage>
        <taxon>Eukaryota</taxon>
        <taxon>Fungi</taxon>
        <taxon>Dikarya</taxon>
        <taxon>Ascomycota</taxon>
        <taxon>Pezizomycotina</taxon>
        <taxon>Sordariomycetes</taxon>
        <taxon>Hypocreomycetidae</taxon>
        <taxon>Microascales</taxon>
        <taxon>Microascaceae</taxon>
        <taxon>Cephalotrichum</taxon>
    </lineage>
</organism>
<evidence type="ECO:0000256" key="1">
    <source>
        <dbReference type="ARBA" id="ARBA00038357"/>
    </source>
</evidence>
<evidence type="ECO:0000313" key="6">
    <source>
        <dbReference type="Proteomes" id="UP001187682"/>
    </source>
</evidence>
<dbReference type="Pfam" id="PF00173">
    <property type="entry name" value="Cyt-b5"/>
    <property type="match status" value="1"/>
</dbReference>
<evidence type="ECO:0000256" key="3">
    <source>
        <dbReference type="SAM" id="Phobius"/>
    </source>
</evidence>
<dbReference type="FunFam" id="3.10.120.10:FF:000018">
    <property type="entry name" value="Heme/steroid binding domain protein, putative"/>
    <property type="match status" value="1"/>
</dbReference>
<dbReference type="SUPFAM" id="SSF55856">
    <property type="entry name" value="Cytochrome b5-like heme/steroid binding domain"/>
    <property type="match status" value="1"/>
</dbReference>
<sequence length="276" mass="31191">MADSAGLRHRKAPTAEAKAPASENEASETEAPAAEDKPRKLKKKVRARDLEDDDPYTPWVDILRVISFLFVASCALSYLVSSGESFFWGMKNKPNYMRLDWWKSHFQPPLELTLEELAAYDGTDTSKPIYLAINGTIYDVSAGARIYGPGGSYHWFAGCDASRAYVTGCFSEDRTADMRGVEEMYLPLEDPEVNSHFTKEELSAMRKEELAEARRKVKDGLRHWVTFFANSPKYNKVGTVKREKGWLKALPRRELCEAAQKGRSPRKIPEEKKGDA</sequence>
<feature type="region of interest" description="Disordered" evidence="2">
    <location>
        <begin position="257"/>
        <end position="276"/>
    </location>
</feature>
<dbReference type="AlphaFoldDB" id="A0AAE8SWS6"/>
<dbReference type="SMART" id="SM01117">
    <property type="entry name" value="Cyt-b5"/>
    <property type="match status" value="1"/>
</dbReference>